<organism evidence="1 2">
    <name type="scientific">Sphingomonas cavernae</name>
    <dbReference type="NCBI Taxonomy" id="2320861"/>
    <lineage>
        <taxon>Bacteria</taxon>
        <taxon>Pseudomonadati</taxon>
        <taxon>Pseudomonadota</taxon>
        <taxon>Alphaproteobacteria</taxon>
        <taxon>Sphingomonadales</taxon>
        <taxon>Sphingomonadaceae</taxon>
        <taxon>Sphingomonas</taxon>
    </lineage>
</organism>
<name>A0A418WJI1_9SPHN</name>
<comment type="caution">
    <text evidence="1">The sequence shown here is derived from an EMBL/GenBank/DDBJ whole genome shotgun (WGS) entry which is preliminary data.</text>
</comment>
<dbReference type="EMBL" id="QYUM01000003">
    <property type="protein sequence ID" value="RJF90207.1"/>
    <property type="molecule type" value="Genomic_DNA"/>
</dbReference>
<dbReference type="Proteomes" id="UP000286100">
    <property type="component" value="Unassembled WGS sequence"/>
</dbReference>
<reference evidence="1 2" key="1">
    <citation type="submission" date="2018-09" db="EMBL/GenBank/DDBJ databases">
        <authorList>
            <person name="Zhu H."/>
        </authorList>
    </citation>
    <scope>NUCLEOTIDE SEQUENCE [LARGE SCALE GENOMIC DNA]</scope>
    <source>
        <strain evidence="1 2">K2R01-6</strain>
    </source>
</reference>
<evidence type="ECO:0000313" key="2">
    <source>
        <dbReference type="Proteomes" id="UP000286100"/>
    </source>
</evidence>
<gene>
    <name evidence="1" type="ORF">D3876_07935</name>
</gene>
<keyword evidence="2" id="KW-1185">Reference proteome</keyword>
<accession>A0A418WJI1</accession>
<proteinExistence type="predicted"/>
<protein>
    <submittedName>
        <fullName evidence="1">Uncharacterized protein</fullName>
    </submittedName>
</protein>
<dbReference type="AlphaFoldDB" id="A0A418WJI1"/>
<evidence type="ECO:0000313" key="1">
    <source>
        <dbReference type="EMBL" id="RJF90207.1"/>
    </source>
</evidence>
<sequence>MVPQCFGSLRPPAYGRGPKPFLALDAMLKDTQKKRSAEALLQYQATNAAPPSGRNRYATALNSATDHVQQTHGRTALQC</sequence>